<dbReference type="Pfam" id="PF12728">
    <property type="entry name" value="HTH_17"/>
    <property type="match status" value="1"/>
</dbReference>
<dbReference type="Proteomes" id="UP000263627">
    <property type="component" value="Chromosome"/>
</dbReference>
<evidence type="ECO:0000313" key="3">
    <source>
        <dbReference type="Proteomes" id="UP000263627"/>
    </source>
</evidence>
<dbReference type="InterPro" id="IPR010093">
    <property type="entry name" value="SinI_DNA-bd"/>
</dbReference>
<evidence type="ECO:0000259" key="1">
    <source>
        <dbReference type="Pfam" id="PF12728"/>
    </source>
</evidence>
<dbReference type="SUPFAM" id="SSF46955">
    <property type="entry name" value="Putative DNA-binding domain"/>
    <property type="match status" value="1"/>
</dbReference>
<proteinExistence type="predicted"/>
<dbReference type="EMBL" id="CP032184">
    <property type="protein sequence ID" value="AXZ46923.1"/>
    <property type="molecule type" value="Genomic_DNA"/>
</dbReference>
<dbReference type="RefSeq" id="WP_119173967.1">
    <property type="nucleotide sequence ID" value="NZ_CP032184.1"/>
</dbReference>
<feature type="domain" description="Helix-turn-helix" evidence="1">
    <location>
        <begin position="6"/>
        <end position="50"/>
    </location>
</feature>
<name>A0AB33GZM8_CITFR</name>
<dbReference type="Gene3D" id="1.10.1660.10">
    <property type="match status" value="1"/>
</dbReference>
<dbReference type="NCBIfam" id="TIGR01764">
    <property type="entry name" value="excise"/>
    <property type="match status" value="1"/>
</dbReference>
<evidence type="ECO:0000313" key="2">
    <source>
        <dbReference type="EMBL" id="AXZ46923.1"/>
    </source>
</evidence>
<reference evidence="2 3" key="1">
    <citation type="submission" date="2018-09" db="EMBL/GenBank/DDBJ databases">
        <title>Whole genome sequencing of Citrobacter freundii AR_0116.</title>
        <authorList>
            <person name="Conlan S."/>
            <person name="Thomas P.J."/>
            <person name="Mullikin J."/>
            <person name="Frank K.M."/>
            <person name="Segre J.A."/>
        </authorList>
    </citation>
    <scope>NUCLEOTIDE SEQUENCE [LARGE SCALE GENOMIC DNA]</scope>
    <source>
        <strain evidence="2 3">AR_0116</strain>
    </source>
</reference>
<dbReference type="AlphaFoldDB" id="A0AB33GZM8"/>
<dbReference type="InterPro" id="IPR041657">
    <property type="entry name" value="HTH_17"/>
</dbReference>
<accession>A0AB33GZM8</accession>
<dbReference type="GO" id="GO:0003677">
    <property type="term" value="F:DNA binding"/>
    <property type="evidence" value="ECO:0007669"/>
    <property type="project" value="InterPro"/>
</dbReference>
<sequence>MEKITLTRAEAAKLLGISTVTVVEWVRSGRLKAYRVSDKPKSPYLFTKDDCVAALTSVASQVRPDSHTEVRSGSVGGYEYRNQKRVSEELHAMLKIRKNRKE</sequence>
<protein>
    <submittedName>
        <fullName evidence="2">Excisionase</fullName>
    </submittedName>
</protein>
<organism evidence="2 3">
    <name type="scientific">Citrobacter freundii</name>
    <dbReference type="NCBI Taxonomy" id="546"/>
    <lineage>
        <taxon>Bacteria</taxon>
        <taxon>Pseudomonadati</taxon>
        <taxon>Pseudomonadota</taxon>
        <taxon>Gammaproteobacteria</taxon>
        <taxon>Enterobacterales</taxon>
        <taxon>Enterobacteriaceae</taxon>
        <taxon>Citrobacter</taxon>
        <taxon>Citrobacter freundii complex</taxon>
    </lineage>
</organism>
<gene>
    <name evidence="2" type="ORF">AM363_08130</name>
</gene>
<dbReference type="InterPro" id="IPR009061">
    <property type="entry name" value="DNA-bd_dom_put_sf"/>
</dbReference>